<dbReference type="GO" id="GO:0003677">
    <property type="term" value="F:DNA binding"/>
    <property type="evidence" value="ECO:0007669"/>
    <property type="project" value="InterPro"/>
</dbReference>
<dbReference type="NCBIfam" id="TIGR01128">
    <property type="entry name" value="holA"/>
    <property type="match status" value="1"/>
</dbReference>
<keyword evidence="2 8" id="KW-0808">Transferase</keyword>
<comment type="similarity">
    <text evidence="6">Belongs to the DNA polymerase HolA subunit family.</text>
</comment>
<dbReference type="Gene3D" id="3.40.50.300">
    <property type="entry name" value="P-loop containing nucleotide triphosphate hydrolases"/>
    <property type="match status" value="1"/>
</dbReference>
<reference evidence="8 9" key="1">
    <citation type="submission" date="2019-09" db="EMBL/GenBank/DDBJ databases">
        <title>Nocardioides panacisoli sp. nov., isolated from the soil of a ginseng field.</title>
        <authorList>
            <person name="Cho C."/>
        </authorList>
    </citation>
    <scope>NUCLEOTIDE SEQUENCE [LARGE SCALE GENOMIC DNA]</scope>
    <source>
        <strain evidence="8 9">BN130099</strain>
    </source>
</reference>
<keyword evidence="9" id="KW-1185">Reference proteome</keyword>
<keyword evidence="5" id="KW-0239">DNA-directed DNA polymerase</keyword>
<dbReference type="SUPFAM" id="SSF48019">
    <property type="entry name" value="post-AAA+ oligomerization domain-like"/>
    <property type="match status" value="1"/>
</dbReference>
<accession>A0A5B1LBC4</accession>
<keyword evidence="4" id="KW-0235">DNA replication</keyword>
<evidence type="ECO:0000256" key="1">
    <source>
        <dbReference type="ARBA" id="ARBA00012417"/>
    </source>
</evidence>
<dbReference type="InterPro" id="IPR027417">
    <property type="entry name" value="P-loop_NTPase"/>
</dbReference>
<evidence type="ECO:0000256" key="5">
    <source>
        <dbReference type="ARBA" id="ARBA00022932"/>
    </source>
</evidence>
<evidence type="ECO:0000313" key="9">
    <source>
        <dbReference type="Proteomes" id="UP000325003"/>
    </source>
</evidence>
<dbReference type="InterPro" id="IPR008921">
    <property type="entry name" value="DNA_pol3_clamp-load_cplx_C"/>
</dbReference>
<dbReference type="GO" id="GO:0009360">
    <property type="term" value="C:DNA polymerase III complex"/>
    <property type="evidence" value="ECO:0007669"/>
    <property type="project" value="TreeGrafter"/>
</dbReference>
<keyword evidence="3 8" id="KW-0548">Nucleotidyltransferase</keyword>
<gene>
    <name evidence="8" type="primary">holA</name>
    <name evidence="8" type="ORF">F0U44_15705</name>
</gene>
<reference evidence="8 9" key="2">
    <citation type="submission" date="2019-09" db="EMBL/GenBank/DDBJ databases">
        <authorList>
            <person name="Jin C."/>
        </authorList>
    </citation>
    <scope>NUCLEOTIDE SEQUENCE [LARGE SCALE GENOMIC DNA]</scope>
    <source>
        <strain evidence="8 9">BN130099</strain>
    </source>
</reference>
<evidence type="ECO:0000256" key="2">
    <source>
        <dbReference type="ARBA" id="ARBA00022679"/>
    </source>
</evidence>
<dbReference type="Gene3D" id="1.20.272.10">
    <property type="match status" value="1"/>
</dbReference>
<dbReference type="GO" id="GO:0003887">
    <property type="term" value="F:DNA-directed DNA polymerase activity"/>
    <property type="evidence" value="ECO:0007669"/>
    <property type="project" value="UniProtKB-KW"/>
</dbReference>
<evidence type="ECO:0000256" key="4">
    <source>
        <dbReference type="ARBA" id="ARBA00022705"/>
    </source>
</evidence>
<evidence type="ECO:0000256" key="6">
    <source>
        <dbReference type="ARBA" id="ARBA00034754"/>
    </source>
</evidence>
<comment type="catalytic activity">
    <reaction evidence="7">
        <text>DNA(n) + a 2'-deoxyribonucleoside 5'-triphosphate = DNA(n+1) + diphosphate</text>
        <dbReference type="Rhea" id="RHEA:22508"/>
        <dbReference type="Rhea" id="RHEA-COMP:17339"/>
        <dbReference type="Rhea" id="RHEA-COMP:17340"/>
        <dbReference type="ChEBI" id="CHEBI:33019"/>
        <dbReference type="ChEBI" id="CHEBI:61560"/>
        <dbReference type="ChEBI" id="CHEBI:173112"/>
        <dbReference type="EC" id="2.7.7.7"/>
    </reaction>
</comment>
<sequence>MSSPTTRLRPMRAEEVLGRVILVTGKEEYLSARTVDEVRQTVRAHDPEAEISEAGAAELTLATLGELSAPSLFSAVRCVVVRNLENLPDESVDGLLAYAAEPAEEVALVLVHGGGPKGSGVLTKLRKLGPVTEVKSPEIKAWEMGGFATSEAKRRGANLDKRAAEVLVVAVGHDLRSLAAAVDQLVSDFPGERIDEEKVGRYFGGRAEVKNYEIADAMLAGNRALALQELRWAIESGTSEVYILSAVTGQLRSLANHVAGNRDGGMPGWKLKNLNNQARGWTPQGLARAIRAVATADADLKGQSSDASYTLERLVLTIASYREAH</sequence>
<proteinExistence type="inferred from homology"/>
<dbReference type="PANTHER" id="PTHR34388:SF1">
    <property type="entry name" value="DNA POLYMERASE III SUBUNIT DELTA"/>
    <property type="match status" value="1"/>
</dbReference>
<dbReference type="PANTHER" id="PTHR34388">
    <property type="entry name" value="DNA POLYMERASE III SUBUNIT DELTA"/>
    <property type="match status" value="1"/>
</dbReference>
<protein>
    <recommendedName>
        <fullName evidence="1">DNA-directed DNA polymerase</fullName>
        <ecNumber evidence="1">2.7.7.7</ecNumber>
    </recommendedName>
</protein>
<dbReference type="AlphaFoldDB" id="A0A5B1LBC4"/>
<evidence type="ECO:0000256" key="7">
    <source>
        <dbReference type="ARBA" id="ARBA00049244"/>
    </source>
</evidence>
<dbReference type="Proteomes" id="UP000325003">
    <property type="component" value="Unassembled WGS sequence"/>
</dbReference>
<dbReference type="GO" id="GO:0006261">
    <property type="term" value="P:DNA-templated DNA replication"/>
    <property type="evidence" value="ECO:0007669"/>
    <property type="project" value="TreeGrafter"/>
</dbReference>
<dbReference type="EC" id="2.7.7.7" evidence="1"/>
<evidence type="ECO:0000313" key="8">
    <source>
        <dbReference type="EMBL" id="KAA1417736.1"/>
    </source>
</evidence>
<dbReference type="InterPro" id="IPR005790">
    <property type="entry name" value="DNA_polIII_delta"/>
</dbReference>
<comment type="caution">
    <text evidence="8">The sequence shown here is derived from an EMBL/GenBank/DDBJ whole genome shotgun (WGS) entry which is preliminary data.</text>
</comment>
<name>A0A5B1LBC4_9ACTN</name>
<organism evidence="8 9">
    <name type="scientific">Nocardioides humilatus</name>
    <dbReference type="NCBI Taxonomy" id="2607660"/>
    <lineage>
        <taxon>Bacteria</taxon>
        <taxon>Bacillati</taxon>
        <taxon>Actinomycetota</taxon>
        <taxon>Actinomycetes</taxon>
        <taxon>Propionibacteriales</taxon>
        <taxon>Nocardioidaceae</taxon>
        <taxon>Nocardioides</taxon>
    </lineage>
</organism>
<dbReference type="EMBL" id="VUJV01000005">
    <property type="protein sequence ID" value="KAA1417736.1"/>
    <property type="molecule type" value="Genomic_DNA"/>
</dbReference>
<evidence type="ECO:0000256" key="3">
    <source>
        <dbReference type="ARBA" id="ARBA00022695"/>
    </source>
</evidence>
<dbReference type="SUPFAM" id="SSF52540">
    <property type="entry name" value="P-loop containing nucleoside triphosphate hydrolases"/>
    <property type="match status" value="1"/>
</dbReference>